<keyword evidence="2" id="KW-0472">Membrane</keyword>
<keyword evidence="2" id="KW-0812">Transmembrane</keyword>
<name>A0ABZ2M5S5_9BACT</name>
<evidence type="ECO:0000256" key="1">
    <source>
        <dbReference type="SAM" id="MobiDB-lite"/>
    </source>
</evidence>
<sequence>MATKSRSRLGSRFGIALAIVALGLVTLFFVLPEIVRRRAISDAAARGIQLTVAKARLSLLGVRLFGLEARHEKIPGAVAKAEEANVDLAGFSAAAIHLHGLDVTVPDLLVAANELESARGAGPAGGDLRRVTFANALVHLARFAGASTSLEVEGVSGELLSTPALGDEAHLGAEKITGSLGASPFGPWRTTFDRTRDTMTLRVMLDPSKPQVPQVILARGAGKENLDVKIPRTHLKSLGLPFSAFGLTAEDDPEIEVDASALTTSPAPGTSGASAPSAAPGTAAPETEGALVFQSWGVHVGRFSSALDVKIGGKWKGQGDRASIQDGIVAVGPFGGTLGGTVRGIPPRLDFTFESTPIPCTELGSGTAASQPNLAGPLGLLGSVLGNKALTGTATLTGALVFDLANPAENRLTLKPSADCSFTLR</sequence>
<feature type="compositionally biased region" description="Low complexity" evidence="1">
    <location>
        <begin position="263"/>
        <end position="284"/>
    </location>
</feature>
<keyword evidence="2" id="KW-1133">Transmembrane helix</keyword>
<evidence type="ECO:0000313" key="4">
    <source>
        <dbReference type="Proteomes" id="UP001370348"/>
    </source>
</evidence>
<dbReference type="EMBL" id="CP089984">
    <property type="protein sequence ID" value="WXB17010.1"/>
    <property type="molecule type" value="Genomic_DNA"/>
</dbReference>
<feature type="region of interest" description="Disordered" evidence="1">
    <location>
        <begin position="262"/>
        <end position="284"/>
    </location>
</feature>
<organism evidence="3 4">
    <name type="scientific">Pendulispora albinea</name>
    <dbReference type="NCBI Taxonomy" id="2741071"/>
    <lineage>
        <taxon>Bacteria</taxon>
        <taxon>Pseudomonadati</taxon>
        <taxon>Myxococcota</taxon>
        <taxon>Myxococcia</taxon>
        <taxon>Myxococcales</taxon>
        <taxon>Sorangiineae</taxon>
        <taxon>Pendulisporaceae</taxon>
        <taxon>Pendulispora</taxon>
    </lineage>
</organism>
<keyword evidence="4" id="KW-1185">Reference proteome</keyword>
<evidence type="ECO:0000256" key="2">
    <source>
        <dbReference type="SAM" id="Phobius"/>
    </source>
</evidence>
<gene>
    <name evidence="3" type="ORF">LZC94_06970</name>
</gene>
<proteinExistence type="predicted"/>
<reference evidence="3 4" key="1">
    <citation type="submission" date="2021-12" db="EMBL/GenBank/DDBJ databases">
        <title>Discovery of the Pendulisporaceae a myxobacterial family with distinct sporulation behavior and unique specialized metabolism.</title>
        <authorList>
            <person name="Garcia R."/>
            <person name="Popoff A."/>
            <person name="Bader C.D."/>
            <person name="Loehr J."/>
            <person name="Walesch S."/>
            <person name="Walt C."/>
            <person name="Boldt J."/>
            <person name="Bunk B."/>
            <person name="Haeckl F.J.F.P.J."/>
            <person name="Gunesch A.P."/>
            <person name="Birkelbach J."/>
            <person name="Nuebel U."/>
            <person name="Pietschmann T."/>
            <person name="Bach T."/>
            <person name="Mueller R."/>
        </authorList>
    </citation>
    <scope>NUCLEOTIDE SEQUENCE [LARGE SCALE GENOMIC DNA]</scope>
    <source>
        <strain evidence="3 4">MSr11954</strain>
    </source>
</reference>
<dbReference type="Proteomes" id="UP001370348">
    <property type="component" value="Chromosome"/>
</dbReference>
<evidence type="ECO:0008006" key="5">
    <source>
        <dbReference type="Google" id="ProtNLM"/>
    </source>
</evidence>
<protein>
    <recommendedName>
        <fullName evidence="5">AsmA domain-containing protein</fullName>
    </recommendedName>
</protein>
<evidence type="ECO:0000313" key="3">
    <source>
        <dbReference type="EMBL" id="WXB17010.1"/>
    </source>
</evidence>
<feature type="transmembrane region" description="Helical" evidence="2">
    <location>
        <begin position="12"/>
        <end position="31"/>
    </location>
</feature>
<accession>A0ABZ2M5S5</accession>
<dbReference type="RefSeq" id="WP_394826639.1">
    <property type="nucleotide sequence ID" value="NZ_CP089984.1"/>
</dbReference>